<evidence type="ECO:0000313" key="2">
    <source>
        <dbReference type="EMBL" id="VXC24556.1"/>
    </source>
</evidence>
<name>A0A653XAK1_9FLAO</name>
<sequence length="95" mass="10740">MKSEDKNTSYNSDVTADDLQALGEKVKNTRTDKGDDSQLNDREKDVDFAGKDLDIPGRELPQSKTQETLKDEENQLYSQGGPGNEDLERNRDHIK</sequence>
<feature type="compositionally biased region" description="Basic and acidic residues" evidence="1">
    <location>
        <begin position="86"/>
        <end position="95"/>
    </location>
</feature>
<organism evidence="2 3">
    <name type="scientific">Maribacter litoralis</name>
    <dbReference type="NCBI Taxonomy" id="2059726"/>
    <lineage>
        <taxon>Bacteria</taxon>
        <taxon>Pseudomonadati</taxon>
        <taxon>Bacteroidota</taxon>
        <taxon>Flavobacteriia</taxon>
        <taxon>Flavobacteriales</taxon>
        <taxon>Flavobacteriaceae</taxon>
        <taxon>Maribacter</taxon>
    </lineage>
</organism>
<feature type="region of interest" description="Disordered" evidence="1">
    <location>
        <begin position="1"/>
        <end position="95"/>
    </location>
</feature>
<dbReference type="AlphaFoldDB" id="A0A653XAK1"/>
<dbReference type="EMBL" id="CABWLR010000006">
    <property type="protein sequence ID" value="VXC24556.1"/>
    <property type="molecule type" value="Genomic_DNA"/>
</dbReference>
<evidence type="ECO:0000313" key="3">
    <source>
        <dbReference type="Proteomes" id="UP000430202"/>
    </source>
</evidence>
<protein>
    <submittedName>
        <fullName evidence="2">Uncharacterized protein</fullName>
    </submittedName>
</protein>
<keyword evidence="3" id="KW-1185">Reference proteome</keyword>
<reference evidence="2 3" key="1">
    <citation type="submission" date="2019-10" db="EMBL/GenBank/DDBJ databases">
        <authorList>
            <person name="Karimi E."/>
        </authorList>
    </citation>
    <scope>NUCLEOTIDE SEQUENCE [LARGE SCALE GENOMIC DNA]</scope>
    <source>
        <strain evidence="2">Maribacter sp. 151</strain>
    </source>
</reference>
<evidence type="ECO:0000256" key="1">
    <source>
        <dbReference type="SAM" id="MobiDB-lite"/>
    </source>
</evidence>
<feature type="compositionally biased region" description="Basic and acidic residues" evidence="1">
    <location>
        <begin position="24"/>
        <end position="57"/>
    </location>
</feature>
<gene>
    <name evidence="2" type="ORF">MARI151_60415</name>
</gene>
<proteinExistence type="predicted"/>
<accession>A0A653XAK1</accession>
<dbReference type="RefSeq" id="WP_159304024.1">
    <property type="nucleotide sequence ID" value="NZ_LR733271.1"/>
</dbReference>
<dbReference type="Proteomes" id="UP000430202">
    <property type="component" value="Unassembled WGS sequence"/>
</dbReference>